<keyword evidence="4" id="KW-1185">Reference proteome</keyword>
<feature type="signal peptide" evidence="2">
    <location>
        <begin position="1"/>
        <end position="20"/>
    </location>
</feature>
<name>A0ABD3S035_9STRA</name>
<evidence type="ECO:0000313" key="4">
    <source>
        <dbReference type="Proteomes" id="UP001530377"/>
    </source>
</evidence>
<proteinExistence type="predicted"/>
<gene>
    <name evidence="3" type="ORF">ACHAXA_002687</name>
</gene>
<evidence type="ECO:0000313" key="3">
    <source>
        <dbReference type="EMBL" id="KAL3817820.1"/>
    </source>
</evidence>
<sequence>MMKGFFHAIALFIIPHLATASAVSGKATGPPHEMSLSMMSLPMMSMGAIFAKSGKGDKSGESYGGESASLPIMPKSTKAKVFKSTDLIMTDSQESLSMFAHAVDAKADKTMFGKSTGKSTKGGPRPTEVDAKAQKVSIATEAKSAKMAKKVIGKTQPFAI</sequence>
<keyword evidence="2" id="KW-0732">Signal</keyword>
<dbReference type="Proteomes" id="UP001530377">
    <property type="component" value="Unassembled WGS sequence"/>
</dbReference>
<protein>
    <submittedName>
        <fullName evidence="3">Uncharacterized protein</fullName>
    </submittedName>
</protein>
<feature type="region of interest" description="Disordered" evidence="1">
    <location>
        <begin position="113"/>
        <end position="133"/>
    </location>
</feature>
<reference evidence="3 4" key="1">
    <citation type="submission" date="2024-10" db="EMBL/GenBank/DDBJ databases">
        <title>Updated reference genomes for cyclostephanoid diatoms.</title>
        <authorList>
            <person name="Roberts W.R."/>
            <person name="Alverson A.J."/>
        </authorList>
    </citation>
    <scope>NUCLEOTIDE SEQUENCE [LARGE SCALE GENOMIC DNA]</scope>
    <source>
        <strain evidence="3 4">AJA228-03</strain>
    </source>
</reference>
<comment type="caution">
    <text evidence="3">The sequence shown here is derived from an EMBL/GenBank/DDBJ whole genome shotgun (WGS) entry which is preliminary data.</text>
</comment>
<feature type="compositionally biased region" description="Low complexity" evidence="1">
    <location>
        <begin position="113"/>
        <end position="123"/>
    </location>
</feature>
<dbReference type="EMBL" id="JALLPB020000090">
    <property type="protein sequence ID" value="KAL3817820.1"/>
    <property type="molecule type" value="Genomic_DNA"/>
</dbReference>
<organism evidence="3 4">
    <name type="scientific">Cyclostephanos tholiformis</name>
    <dbReference type="NCBI Taxonomy" id="382380"/>
    <lineage>
        <taxon>Eukaryota</taxon>
        <taxon>Sar</taxon>
        <taxon>Stramenopiles</taxon>
        <taxon>Ochrophyta</taxon>
        <taxon>Bacillariophyta</taxon>
        <taxon>Coscinodiscophyceae</taxon>
        <taxon>Thalassiosirophycidae</taxon>
        <taxon>Stephanodiscales</taxon>
        <taxon>Stephanodiscaceae</taxon>
        <taxon>Cyclostephanos</taxon>
    </lineage>
</organism>
<accession>A0ABD3S035</accession>
<evidence type="ECO:0000256" key="1">
    <source>
        <dbReference type="SAM" id="MobiDB-lite"/>
    </source>
</evidence>
<dbReference type="AlphaFoldDB" id="A0ABD3S035"/>
<feature type="chain" id="PRO_5044775750" evidence="2">
    <location>
        <begin position="21"/>
        <end position="160"/>
    </location>
</feature>
<evidence type="ECO:0000256" key="2">
    <source>
        <dbReference type="SAM" id="SignalP"/>
    </source>
</evidence>